<gene>
    <name evidence="10" type="ORF">NZNM25_17330</name>
</gene>
<feature type="domain" description="Tyrosine-protein phosphatase" evidence="8">
    <location>
        <begin position="32"/>
        <end position="175"/>
    </location>
</feature>
<protein>
    <submittedName>
        <fullName evidence="10">Uncharacterized protein</fullName>
    </submittedName>
</protein>
<dbReference type="Proteomes" id="UP000245829">
    <property type="component" value="Unassembled WGS sequence"/>
</dbReference>
<name>A0A2S2KTH1_9ARCH</name>
<evidence type="ECO:0000259" key="8">
    <source>
        <dbReference type="PROSITE" id="PS50054"/>
    </source>
</evidence>
<comment type="subcellular location">
    <subcellularLocation>
        <location evidence="1">Cytoplasm</location>
        <location evidence="1">Cytosol</location>
    </subcellularLocation>
</comment>
<dbReference type="PROSITE" id="PS50056">
    <property type="entry name" value="TYR_PHOSPHATASE_2"/>
    <property type="match status" value="1"/>
</dbReference>
<dbReference type="InterPro" id="IPR029021">
    <property type="entry name" value="Prot-tyrosine_phosphatase-like"/>
</dbReference>
<evidence type="ECO:0000313" key="10">
    <source>
        <dbReference type="EMBL" id="GBH34942.1"/>
    </source>
</evidence>
<dbReference type="SMART" id="SM00404">
    <property type="entry name" value="PTPc_motif"/>
    <property type="match status" value="1"/>
</dbReference>
<dbReference type="PROSITE" id="PS50054">
    <property type="entry name" value="TYR_PHOSPHATASE_DUAL"/>
    <property type="match status" value="1"/>
</dbReference>
<dbReference type="GO" id="GO:0004722">
    <property type="term" value="F:protein serine/threonine phosphatase activity"/>
    <property type="evidence" value="ECO:0007669"/>
    <property type="project" value="UniProtKB-EC"/>
</dbReference>
<dbReference type="EMBL" id="BGKI01000010">
    <property type="protein sequence ID" value="GBH34942.1"/>
    <property type="molecule type" value="Genomic_DNA"/>
</dbReference>
<evidence type="ECO:0000256" key="4">
    <source>
        <dbReference type="ARBA" id="ARBA00022801"/>
    </source>
</evidence>
<feature type="domain" description="Tyrosine specific protein phosphatases" evidence="9">
    <location>
        <begin position="96"/>
        <end position="164"/>
    </location>
</feature>
<dbReference type="InterPro" id="IPR003595">
    <property type="entry name" value="Tyr_Pase_cat"/>
</dbReference>
<dbReference type="Gene3D" id="3.90.190.10">
    <property type="entry name" value="Protein tyrosine phosphatase superfamily"/>
    <property type="match status" value="1"/>
</dbReference>
<keyword evidence="4" id="KW-0378">Hydrolase</keyword>
<organism evidence="10 11">
    <name type="scientific">Nitrosopumilus zosterae</name>
    <dbReference type="NCBI Taxonomy" id="718286"/>
    <lineage>
        <taxon>Archaea</taxon>
        <taxon>Nitrososphaerota</taxon>
        <taxon>Nitrososphaeria</taxon>
        <taxon>Nitrosopumilales</taxon>
        <taxon>Nitrosopumilaceae</taxon>
        <taxon>Nitrosopumilus</taxon>
    </lineage>
</organism>
<reference evidence="10 11" key="1">
    <citation type="submission" date="2018-05" db="EMBL/GenBank/DDBJ databases">
        <title>genome sequencing of Nitrosopumilus sp. NM25.</title>
        <authorList>
            <person name="Mori K."/>
            <person name="Nakagawa T."/>
        </authorList>
    </citation>
    <scope>NUCLEOTIDE SEQUENCE [LARGE SCALE GENOMIC DNA]</scope>
    <source>
        <strain evidence="10 11">NM25</strain>
    </source>
</reference>
<dbReference type="SUPFAM" id="SSF52799">
    <property type="entry name" value="(Phosphotyrosine protein) phosphatases II"/>
    <property type="match status" value="1"/>
</dbReference>
<sequence length="175" mass="19869">MLKIQQITLHNMSKPGNLWRKVHGRITKKPTNFSWLIEEKLAGSGIPTSFDEFNWLLDQGVKSIVTMTENALPDNWIQDIGYLHVPTPDLTAPDMDKIDLAVDFIHEQIKNNQSVMVHCAAGMGRAGTILACYFVKYKNFTANDAIKKIRDERPGSIQSEVQELAIGFYEKHVRN</sequence>
<keyword evidence="3" id="KW-0963">Cytoplasm</keyword>
<evidence type="ECO:0000256" key="7">
    <source>
        <dbReference type="ARBA" id="ARBA00048336"/>
    </source>
</evidence>
<comment type="caution">
    <text evidence="10">The sequence shown here is derived from an EMBL/GenBank/DDBJ whole genome shotgun (WGS) entry which is preliminary data.</text>
</comment>
<accession>A0A2S2KTH1</accession>
<comment type="catalytic activity">
    <reaction evidence="6">
        <text>O-phospho-L-seryl-[protein] + H2O = L-seryl-[protein] + phosphate</text>
        <dbReference type="Rhea" id="RHEA:20629"/>
        <dbReference type="Rhea" id="RHEA-COMP:9863"/>
        <dbReference type="Rhea" id="RHEA-COMP:11604"/>
        <dbReference type="ChEBI" id="CHEBI:15377"/>
        <dbReference type="ChEBI" id="CHEBI:29999"/>
        <dbReference type="ChEBI" id="CHEBI:43474"/>
        <dbReference type="ChEBI" id="CHEBI:83421"/>
        <dbReference type="EC" id="3.1.3.16"/>
    </reaction>
</comment>
<evidence type="ECO:0000256" key="3">
    <source>
        <dbReference type="ARBA" id="ARBA00022490"/>
    </source>
</evidence>
<evidence type="ECO:0000256" key="2">
    <source>
        <dbReference type="ARBA" id="ARBA00008601"/>
    </source>
</evidence>
<dbReference type="Pfam" id="PF22784">
    <property type="entry name" value="PTP-SAK"/>
    <property type="match status" value="1"/>
</dbReference>
<evidence type="ECO:0000259" key="9">
    <source>
        <dbReference type="PROSITE" id="PS50056"/>
    </source>
</evidence>
<dbReference type="AlphaFoldDB" id="A0A2S2KTH1"/>
<dbReference type="InterPro" id="IPR057023">
    <property type="entry name" value="PTP-SAK"/>
</dbReference>
<dbReference type="SMART" id="SM00195">
    <property type="entry name" value="DSPc"/>
    <property type="match status" value="1"/>
</dbReference>
<dbReference type="FunFam" id="3.90.190.10:FF:000063">
    <property type="entry name" value="Dual specificity phosphatase 23"/>
    <property type="match status" value="1"/>
</dbReference>
<evidence type="ECO:0000313" key="11">
    <source>
        <dbReference type="Proteomes" id="UP000245829"/>
    </source>
</evidence>
<dbReference type="PRINTS" id="PR00700">
    <property type="entry name" value="PRTYPHPHTASE"/>
</dbReference>
<proteinExistence type="inferred from homology"/>
<dbReference type="GO" id="GO:0004725">
    <property type="term" value="F:protein tyrosine phosphatase activity"/>
    <property type="evidence" value="ECO:0007669"/>
    <property type="project" value="InterPro"/>
</dbReference>
<evidence type="ECO:0000256" key="6">
    <source>
        <dbReference type="ARBA" id="ARBA00047761"/>
    </source>
</evidence>
<dbReference type="CDD" id="cd14504">
    <property type="entry name" value="DUSP23"/>
    <property type="match status" value="1"/>
</dbReference>
<keyword evidence="11" id="KW-1185">Reference proteome</keyword>
<evidence type="ECO:0000256" key="1">
    <source>
        <dbReference type="ARBA" id="ARBA00004514"/>
    </source>
</evidence>
<comment type="similarity">
    <text evidence="2">Belongs to the protein-tyrosine phosphatase family. Non-receptor class dual specificity subfamily.</text>
</comment>
<comment type="catalytic activity">
    <reaction evidence="7">
        <text>O-phospho-L-threonyl-[protein] + H2O = L-threonyl-[protein] + phosphate</text>
        <dbReference type="Rhea" id="RHEA:47004"/>
        <dbReference type="Rhea" id="RHEA-COMP:11060"/>
        <dbReference type="Rhea" id="RHEA-COMP:11605"/>
        <dbReference type="ChEBI" id="CHEBI:15377"/>
        <dbReference type="ChEBI" id="CHEBI:30013"/>
        <dbReference type="ChEBI" id="CHEBI:43474"/>
        <dbReference type="ChEBI" id="CHEBI:61977"/>
        <dbReference type="EC" id="3.1.3.16"/>
    </reaction>
</comment>
<dbReference type="InterPro" id="IPR000242">
    <property type="entry name" value="PTP_cat"/>
</dbReference>
<dbReference type="InterPro" id="IPR020422">
    <property type="entry name" value="TYR_PHOSPHATASE_DUAL_dom"/>
</dbReference>
<keyword evidence="5" id="KW-0904">Protein phosphatase</keyword>
<dbReference type="InterPro" id="IPR000387">
    <property type="entry name" value="Tyr_Pase_dom"/>
</dbReference>
<evidence type="ECO:0000256" key="5">
    <source>
        <dbReference type="ARBA" id="ARBA00022912"/>
    </source>
</evidence>
<dbReference type="PANTHER" id="PTHR23339">
    <property type="entry name" value="TYROSINE SPECIFIC PROTEIN PHOSPHATASE AND DUAL SPECIFICITY PROTEIN PHOSPHATASE"/>
    <property type="match status" value="1"/>
</dbReference>
<dbReference type="GO" id="GO:0005829">
    <property type="term" value="C:cytosol"/>
    <property type="evidence" value="ECO:0007669"/>
    <property type="project" value="UniProtKB-SubCell"/>
</dbReference>
<dbReference type="InterPro" id="IPR050561">
    <property type="entry name" value="PTP"/>
</dbReference>